<sequence length="81" mass="9427">MRARAPQTLFFPNLALTLEFRIRRWRSATTVVVHSFRQLAALLRAVPELVRRALRSLRQHRPDNFIHLGSTIAMFFPGVDD</sequence>
<dbReference type="Proteomes" id="UP001140949">
    <property type="component" value="Unassembled WGS sequence"/>
</dbReference>
<name>A0AAX6IAL0_IRIPA</name>
<protein>
    <submittedName>
        <fullName evidence="1">Uncharacterized protein</fullName>
    </submittedName>
</protein>
<accession>A0AAX6IAL0</accession>
<comment type="caution">
    <text evidence="1">The sequence shown here is derived from an EMBL/GenBank/DDBJ whole genome shotgun (WGS) entry which is preliminary data.</text>
</comment>
<dbReference type="EMBL" id="JANAVB010003025">
    <property type="protein sequence ID" value="KAJ6850279.1"/>
    <property type="molecule type" value="Genomic_DNA"/>
</dbReference>
<organism evidence="1 2">
    <name type="scientific">Iris pallida</name>
    <name type="common">Sweet iris</name>
    <dbReference type="NCBI Taxonomy" id="29817"/>
    <lineage>
        <taxon>Eukaryota</taxon>
        <taxon>Viridiplantae</taxon>
        <taxon>Streptophyta</taxon>
        <taxon>Embryophyta</taxon>
        <taxon>Tracheophyta</taxon>
        <taxon>Spermatophyta</taxon>
        <taxon>Magnoliopsida</taxon>
        <taxon>Liliopsida</taxon>
        <taxon>Asparagales</taxon>
        <taxon>Iridaceae</taxon>
        <taxon>Iridoideae</taxon>
        <taxon>Irideae</taxon>
        <taxon>Iris</taxon>
    </lineage>
</organism>
<proteinExistence type="predicted"/>
<evidence type="ECO:0000313" key="2">
    <source>
        <dbReference type="Proteomes" id="UP001140949"/>
    </source>
</evidence>
<gene>
    <name evidence="1" type="ORF">M6B38_265645</name>
</gene>
<dbReference type="AlphaFoldDB" id="A0AAX6IAL0"/>
<evidence type="ECO:0000313" key="1">
    <source>
        <dbReference type="EMBL" id="KAJ6850279.1"/>
    </source>
</evidence>
<reference evidence="1" key="2">
    <citation type="submission" date="2023-04" db="EMBL/GenBank/DDBJ databases">
        <authorList>
            <person name="Bruccoleri R.E."/>
            <person name="Oakeley E.J."/>
            <person name="Faust A.-M."/>
            <person name="Dessus-Babus S."/>
            <person name="Altorfer M."/>
            <person name="Burckhardt D."/>
            <person name="Oertli M."/>
            <person name="Naumann U."/>
            <person name="Petersen F."/>
            <person name="Wong J."/>
        </authorList>
    </citation>
    <scope>NUCLEOTIDE SEQUENCE</scope>
    <source>
        <strain evidence="1">GSM-AAB239-AS_SAM_17_03QT</strain>
        <tissue evidence="1">Leaf</tissue>
    </source>
</reference>
<reference evidence="1" key="1">
    <citation type="journal article" date="2023" name="GigaByte">
        <title>Genome assembly of the bearded iris, Iris pallida Lam.</title>
        <authorList>
            <person name="Bruccoleri R.E."/>
            <person name="Oakeley E.J."/>
            <person name="Faust A.M.E."/>
            <person name="Altorfer M."/>
            <person name="Dessus-Babus S."/>
            <person name="Burckhardt D."/>
            <person name="Oertli M."/>
            <person name="Naumann U."/>
            <person name="Petersen F."/>
            <person name="Wong J."/>
        </authorList>
    </citation>
    <scope>NUCLEOTIDE SEQUENCE</scope>
    <source>
        <strain evidence="1">GSM-AAB239-AS_SAM_17_03QT</strain>
    </source>
</reference>
<keyword evidence="2" id="KW-1185">Reference proteome</keyword>